<feature type="chain" id="PRO_5020492241" evidence="3">
    <location>
        <begin position="21"/>
        <end position="364"/>
    </location>
</feature>
<proteinExistence type="predicted"/>
<evidence type="ECO:0000313" key="6">
    <source>
        <dbReference type="Proteomes" id="UP000307507"/>
    </source>
</evidence>
<comment type="caution">
    <text evidence="5">The sequence shown here is derived from an EMBL/GenBank/DDBJ whole genome shotgun (WGS) entry which is preliminary data.</text>
</comment>
<sequence length="364" mass="39201">MKRRILSLGFIAMAMTLANCSDNDDTNYVDPNASLFSDVIGNVSSNVVVETYKTLNQKAGELRTAINTLATTPNEVNLAAAKQAWVNTRKPWEQSEGFLYGPVADDALGNGGLDPAMDTWPVDVEAMNNILSSGQPITANVIAANPEARGFHLIEFLLWGENGTKTAAQLTARELQYLKAAAEDLQNNTQTLINGWSASSGNYVGFFLTAGNSGNVKYPSQKAALEEFVHGIITIADEVANTKIQEPLNGPNGEGVSPQAEESRFSKNSLLDFADNIRSVQNVYLGDYGSIDGKGLTDVVAARNPQLDTAIKAKIAESISAIEAIPVSFTDAIYNNRPAVENAQQKVNELFSMLQTQLLPLINN</sequence>
<reference evidence="5 6" key="1">
    <citation type="submission" date="2019-04" db="EMBL/GenBank/DDBJ databases">
        <title>Flavobacterium sp. nov. isolated from construction timber.</title>
        <authorList>
            <person name="Lin S.-Y."/>
            <person name="Chang C.-T."/>
            <person name="Young C.-C."/>
        </authorList>
    </citation>
    <scope>NUCLEOTIDE SEQUENCE [LARGE SCALE GENOMIC DNA]</scope>
    <source>
        <strain evidence="5 6">CC-CTC003</strain>
    </source>
</reference>
<protein>
    <submittedName>
        <fullName evidence="5">Imelysin</fullName>
    </submittedName>
</protein>
<evidence type="ECO:0000313" key="5">
    <source>
        <dbReference type="EMBL" id="THF47455.1"/>
    </source>
</evidence>
<evidence type="ECO:0000256" key="3">
    <source>
        <dbReference type="SAM" id="SignalP"/>
    </source>
</evidence>
<dbReference type="Proteomes" id="UP000307507">
    <property type="component" value="Unassembled WGS sequence"/>
</dbReference>
<evidence type="ECO:0000259" key="4">
    <source>
        <dbReference type="Pfam" id="PF09375"/>
    </source>
</evidence>
<feature type="signal peptide" evidence="3">
    <location>
        <begin position="1"/>
        <end position="20"/>
    </location>
</feature>
<dbReference type="Pfam" id="PF09375">
    <property type="entry name" value="Peptidase_M75"/>
    <property type="match status" value="1"/>
</dbReference>
<dbReference type="RefSeq" id="WP_136404445.1">
    <property type="nucleotide sequence ID" value="NZ_SSNZ01000012.1"/>
</dbReference>
<dbReference type="AlphaFoldDB" id="A0A4V3W7J1"/>
<comment type="subcellular location">
    <subcellularLocation>
        <location evidence="1">Cell envelope</location>
    </subcellularLocation>
</comment>
<evidence type="ECO:0000256" key="1">
    <source>
        <dbReference type="ARBA" id="ARBA00004196"/>
    </source>
</evidence>
<dbReference type="Gene3D" id="1.20.1420.20">
    <property type="entry name" value="M75 peptidase, HXXE motif"/>
    <property type="match status" value="1"/>
</dbReference>
<keyword evidence="6" id="KW-1185">Reference proteome</keyword>
<gene>
    <name evidence="5" type="ORF">E6C50_16995</name>
</gene>
<dbReference type="GO" id="GO:0030313">
    <property type="term" value="C:cell envelope"/>
    <property type="evidence" value="ECO:0007669"/>
    <property type="project" value="UniProtKB-SubCell"/>
</dbReference>
<dbReference type="InterPro" id="IPR018976">
    <property type="entry name" value="Imelysin-like"/>
</dbReference>
<name>A0A4V3W7J1_9FLAO</name>
<dbReference type="EMBL" id="SSNZ01000012">
    <property type="protein sequence ID" value="THF47455.1"/>
    <property type="molecule type" value="Genomic_DNA"/>
</dbReference>
<dbReference type="CDD" id="cd14658">
    <property type="entry name" value="Imelysin-like_IrpA"/>
    <property type="match status" value="1"/>
</dbReference>
<dbReference type="InterPro" id="IPR034982">
    <property type="entry name" value="Imelysin-like_IrpA"/>
</dbReference>
<organism evidence="5 6">
    <name type="scientific">Flavobacterium supellecticarium</name>
    <dbReference type="NCBI Taxonomy" id="2565924"/>
    <lineage>
        <taxon>Bacteria</taxon>
        <taxon>Pseudomonadati</taxon>
        <taxon>Bacteroidota</taxon>
        <taxon>Flavobacteriia</taxon>
        <taxon>Flavobacteriales</taxon>
        <taxon>Flavobacteriaceae</taxon>
        <taxon>Flavobacterium</taxon>
    </lineage>
</organism>
<dbReference type="InterPro" id="IPR038352">
    <property type="entry name" value="Imelysin_sf"/>
</dbReference>
<evidence type="ECO:0000256" key="2">
    <source>
        <dbReference type="ARBA" id="ARBA00022729"/>
    </source>
</evidence>
<feature type="domain" description="Imelysin-like" evidence="4">
    <location>
        <begin position="49"/>
        <end position="351"/>
    </location>
</feature>
<accession>A0A4V3W7J1</accession>
<dbReference type="OrthoDB" id="9764688at2"/>
<keyword evidence="2 3" id="KW-0732">Signal</keyword>